<keyword evidence="2" id="KW-1185">Reference proteome</keyword>
<protein>
    <submittedName>
        <fullName evidence="1">Unnamed protein product</fullName>
    </submittedName>
</protein>
<dbReference type="EMBL" id="BSXS01001508">
    <property type="protein sequence ID" value="GME76388.1"/>
    <property type="molecule type" value="Genomic_DNA"/>
</dbReference>
<comment type="caution">
    <text evidence="1">The sequence shown here is derived from an EMBL/GenBank/DDBJ whole genome shotgun (WGS) entry which is preliminary data.</text>
</comment>
<accession>A0ACB5SZL4</accession>
<dbReference type="Proteomes" id="UP001165064">
    <property type="component" value="Unassembled WGS sequence"/>
</dbReference>
<organism evidence="1 2">
    <name type="scientific">Ambrosiozyma monospora</name>
    <name type="common">Yeast</name>
    <name type="synonym">Endomycopsis monosporus</name>
    <dbReference type="NCBI Taxonomy" id="43982"/>
    <lineage>
        <taxon>Eukaryota</taxon>
        <taxon>Fungi</taxon>
        <taxon>Dikarya</taxon>
        <taxon>Ascomycota</taxon>
        <taxon>Saccharomycotina</taxon>
        <taxon>Pichiomycetes</taxon>
        <taxon>Pichiales</taxon>
        <taxon>Pichiaceae</taxon>
        <taxon>Ambrosiozyma</taxon>
    </lineage>
</organism>
<sequence length="837" mass="91566">MTDFNVEETLAQLTLKEKVALLSLKDFWHLTPIERLNIPAIRLSDGPNGVRGTKFFKSVPSACFSCGTGLGSTWDTELLEEAGHLMSVEARHKGAHAILGPTCNIQRGPLGGRGFESFSEDQYLSGMASAAIVNGIQKGGVAATIKHFVCNDLEDERNSINSIVSERALREVYLMPFQLATKYANPKSFMTAYNKVNGTHVSQSKQLLDGILRGEWGWDGMIMSDWFGCYSIEQSIEAGLDLECPGSPLIRKHDSLIHQILAREIPMPMIDERVTNILKFIKFALQSGIPGDAPEDTKNNTPETSAFLRKLADEAIVLLKNEGGLLPLKKEDKIAVIGPGAKAPRTFGGGSASLNPYYQTNVLDAIKKHLGTDDVAYALGSEVELALYDVGKVVSTEKGAGFHVQVYNAPVDAKERTLLDDMTVESSKFVLFDYMPKGAKDQLFYLDMEGDFTPDVTGDYAFQESCLGTALVYVDGELLIDDKTNQVLGTAAIGASSKAQTKTVHMEAGKTYKIRVEFGCGKTFTLTTYDLTSSNGGGFFAMGYNLQRSDDDLLKEAIETAKSAEKVVLCIGTSYDYESEGFDRKSMDLPGNQEKLITEVLKANKNTIIVNQSGTPVTLPFIDSTPAFVQAWFNGMESGNAIADVLYGAVNPSGKLPLTYPRKLEDNPAFLTFKSNNGHVIYGEDVFTGWKFYEKTQVSPLFPFGFGLSYTTFEFSELDVKLVDENLVATVKITNTGSVAGKEVAQLYVVPPKTTTAVERPLKELKGFAKVALEPKESKTVTVEVPYKYAASYYDVDAAKWHAEAGEYGVLVGNSSASEKFLEGKFTLKKDEFWSGL</sequence>
<reference evidence="1" key="1">
    <citation type="submission" date="2023-04" db="EMBL/GenBank/DDBJ databases">
        <title>Ambrosiozyma monospora NBRC 10751.</title>
        <authorList>
            <person name="Ichikawa N."/>
            <person name="Sato H."/>
            <person name="Tonouchi N."/>
        </authorList>
    </citation>
    <scope>NUCLEOTIDE SEQUENCE</scope>
    <source>
        <strain evidence="1">NBRC 10751</strain>
    </source>
</reference>
<proteinExistence type="predicted"/>
<evidence type="ECO:0000313" key="1">
    <source>
        <dbReference type="EMBL" id="GME76388.1"/>
    </source>
</evidence>
<evidence type="ECO:0000313" key="2">
    <source>
        <dbReference type="Proteomes" id="UP001165064"/>
    </source>
</evidence>
<gene>
    <name evidence="1" type="ORF">Amon02_000258000</name>
</gene>
<name>A0ACB5SZL4_AMBMO</name>